<dbReference type="RefSeq" id="WP_013764532.1">
    <property type="nucleotide sequence ID" value="NC_015510.1"/>
</dbReference>
<dbReference type="Proteomes" id="UP000008461">
    <property type="component" value="Chromosome"/>
</dbReference>
<dbReference type="InterPro" id="IPR008930">
    <property type="entry name" value="Terpenoid_cyclase/PrenylTrfase"/>
</dbReference>
<reference key="2">
    <citation type="submission" date="2011-04" db="EMBL/GenBank/DDBJ databases">
        <title>Complete sequence of chromosome of Haliscomenobacter hydrossis DSM 1100.</title>
        <authorList>
            <consortium name="US DOE Joint Genome Institute (JGI-PGF)"/>
            <person name="Lucas S."/>
            <person name="Han J."/>
            <person name="Lapidus A."/>
            <person name="Bruce D."/>
            <person name="Goodwin L."/>
            <person name="Pitluck S."/>
            <person name="Peters L."/>
            <person name="Kyrpides N."/>
            <person name="Mavromatis K."/>
            <person name="Ivanova N."/>
            <person name="Ovchinnikova G."/>
            <person name="Pagani I."/>
            <person name="Daligault H."/>
            <person name="Detter J.C."/>
            <person name="Han C."/>
            <person name="Land M."/>
            <person name="Hauser L."/>
            <person name="Markowitz V."/>
            <person name="Cheng J.-F."/>
            <person name="Hugenholtz P."/>
            <person name="Woyke T."/>
            <person name="Wu D."/>
            <person name="Verbarg S."/>
            <person name="Frueling A."/>
            <person name="Brambilla E."/>
            <person name="Klenk H.-P."/>
            <person name="Eisen J.A."/>
        </authorList>
    </citation>
    <scope>NUCLEOTIDE SEQUENCE</scope>
    <source>
        <strain>DSM 1100</strain>
    </source>
</reference>
<accession>F4KQJ0</accession>
<dbReference type="HOGENOM" id="CLU_077613_0_0_10"/>
<dbReference type="STRING" id="760192.Halhy_2094"/>
<protein>
    <recommendedName>
        <fullName evidence="3">Squalene cyclase C-terminal domain-containing protein</fullName>
    </recommendedName>
</protein>
<reference evidence="1 2" key="1">
    <citation type="journal article" date="2011" name="Stand. Genomic Sci.">
        <title>Complete genome sequence of Haliscomenobacter hydrossis type strain (O).</title>
        <authorList>
            <consortium name="US DOE Joint Genome Institute (JGI-PGF)"/>
            <person name="Daligault H."/>
            <person name="Lapidus A."/>
            <person name="Zeytun A."/>
            <person name="Nolan M."/>
            <person name="Lucas S."/>
            <person name="Del Rio T.G."/>
            <person name="Tice H."/>
            <person name="Cheng J.F."/>
            <person name="Tapia R."/>
            <person name="Han C."/>
            <person name="Goodwin L."/>
            <person name="Pitluck S."/>
            <person name="Liolios K."/>
            <person name="Pagani I."/>
            <person name="Ivanova N."/>
            <person name="Huntemann M."/>
            <person name="Mavromatis K."/>
            <person name="Mikhailova N."/>
            <person name="Pati A."/>
            <person name="Chen A."/>
            <person name="Palaniappan K."/>
            <person name="Land M."/>
            <person name="Hauser L."/>
            <person name="Brambilla E.M."/>
            <person name="Rohde M."/>
            <person name="Verbarg S."/>
            <person name="Goker M."/>
            <person name="Bristow J."/>
            <person name="Eisen J.A."/>
            <person name="Markowitz V."/>
            <person name="Hugenholtz P."/>
            <person name="Kyrpides N.C."/>
            <person name="Klenk H.P."/>
            <person name="Woyke T."/>
        </authorList>
    </citation>
    <scope>NUCLEOTIDE SEQUENCE [LARGE SCALE GENOMIC DNA]</scope>
    <source>
        <strain evidence="2">ATCC 27775 / DSM 1100 / LMG 10767 / O</strain>
    </source>
</reference>
<evidence type="ECO:0000313" key="1">
    <source>
        <dbReference type="EMBL" id="AEE49979.1"/>
    </source>
</evidence>
<name>F4KQJ0_HALH1</name>
<dbReference type="EMBL" id="CP002691">
    <property type="protein sequence ID" value="AEE49979.1"/>
    <property type="molecule type" value="Genomic_DNA"/>
</dbReference>
<dbReference type="AlphaFoldDB" id="F4KQJ0"/>
<dbReference type="eggNOG" id="ENOG502Z7MZ">
    <property type="taxonomic scope" value="Bacteria"/>
</dbReference>
<evidence type="ECO:0008006" key="3">
    <source>
        <dbReference type="Google" id="ProtNLM"/>
    </source>
</evidence>
<gene>
    <name evidence="1" type="ordered locus">Halhy_2094</name>
</gene>
<proteinExistence type="predicted"/>
<keyword evidence="2" id="KW-1185">Reference proteome</keyword>
<sequence length="302" mass="34980">MYNWLLEGDVAIQFQVQRDLCGELNLDLQRRIKTEGWGRAFLEKRNPNGGWGQDYYQPKWISTHYTLLDLKNLQIEPEVPEIRQTIERVLRTEKGPDGGILPIGSTRRSDVCVNGMFLNFACYFGAAEPDLQSIVDFLLEQRVADGGFNCRSNRQGCVHSSLHSTISVLEGILEYQQNGYTYRLPELLAAAATSQEFILLHRLFKSDKTGAVIDHKMTMLSWPSRWKYDILRALDYFQKANLPYDPKMEDALQQLRSKRKADGKWPLQARHPGQVHFEMEKPGQPSRWNTLRALRVLRAYKY</sequence>
<dbReference type="SUPFAM" id="SSF48239">
    <property type="entry name" value="Terpenoid cyclases/Protein prenyltransferases"/>
    <property type="match status" value="1"/>
</dbReference>
<evidence type="ECO:0000313" key="2">
    <source>
        <dbReference type="Proteomes" id="UP000008461"/>
    </source>
</evidence>
<organism evidence="1 2">
    <name type="scientific">Haliscomenobacter hydrossis (strain ATCC 27775 / DSM 1100 / LMG 10767 / O)</name>
    <dbReference type="NCBI Taxonomy" id="760192"/>
    <lineage>
        <taxon>Bacteria</taxon>
        <taxon>Pseudomonadati</taxon>
        <taxon>Bacteroidota</taxon>
        <taxon>Saprospiria</taxon>
        <taxon>Saprospirales</taxon>
        <taxon>Haliscomenobacteraceae</taxon>
        <taxon>Haliscomenobacter</taxon>
    </lineage>
</organism>
<dbReference type="KEGG" id="hhy:Halhy_2094"/>